<name>H3KDL9_9BURK</name>
<dbReference type="PATRIC" id="fig|762967.3.peg.659"/>
<dbReference type="AlphaFoldDB" id="H3KDL9"/>
<dbReference type="HOGENOM" id="CLU_1453714_0_0_4"/>
<sequence>MKPSAAGPFNVLPRSSTFITITATTPMPHSPTPTYRLLSKNKPIRFLALAMLREAASRGGDDQAFRAQIPGRTAVRLFGPMQTGAVLRNLRMLWWEQAGICDADVFRPVFTELTVNARLTPDDTEWSRNGFVLEPTLVQLRRWEGRKKKDGLTHWKLELFDGDEAAARAAFRAAHEELGRPQEPFY</sequence>
<dbReference type="RefSeq" id="WP_008541535.1">
    <property type="nucleotide sequence ID" value="NZ_JH604924.1"/>
</dbReference>
<evidence type="ECO:0000313" key="2">
    <source>
        <dbReference type="Proteomes" id="UP000004956"/>
    </source>
</evidence>
<dbReference type="Proteomes" id="UP000004956">
    <property type="component" value="Unassembled WGS sequence"/>
</dbReference>
<accession>H3KDL9</accession>
<evidence type="ECO:0000313" key="1">
    <source>
        <dbReference type="EMBL" id="EHY31787.1"/>
    </source>
</evidence>
<gene>
    <name evidence="1" type="ORF">HMPREF9440_00828</name>
</gene>
<reference evidence="1 2" key="1">
    <citation type="submission" date="2011-11" db="EMBL/GenBank/DDBJ databases">
        <authorList>
            <person name="Weinstock G."/>
            <person name="Sodergren E."/>
            <person name="Clifton S."/>
            <person name="Fulton L."/>
            <person name="Fulton B."/>
            <person name="Courtney L."/>
            <person name="Fronick C."/>
            <person name="Harrison M."/>
            <person name="Strong C."/>
            <person name="Farmer C."/>
            <person name="Delahaunty K."/>
            <person name="Markovic C."/>
            <person name="Hall O."/>
            <person name="Minx P."/>
            <person name="Tomlinson C."/>
            <person name="Mitreva M."/>
            <person name="Hou S."/>
            <person name="Chen J."/>
            <person name="Wollam A."/>
            <person name="Pepin K.H."/>
            <person name="Johnson M."/>
            <person name="Bhonagiri V."/>
            <person name="Zhang X."/>
            <person name="Suruliraj S."/>
            <person name="Warren W."/>
            <person name="Chinwalla A."/>
            <person name="Mardis E.R."/>
            <person name="Wilson R.K."/>
        </authorList>
    </citation>
    <scope>NUCLEOTIDE SEQUENCE [LARGE SCALE GENOMIC DNA]</scope>
    <source>
        <strain evidence="1 2">YIT 11816</strain>
    </source>
</reference>
<organism evidence="1 2">
    <name type="scientific">Sutterella parvirubra YIT 11816</name>
    <dbReference type="NCBI Taxonomy" id="762967"/>
    <lineage>
        <taxon>Bacteria</taxon>
        <taxon>Pseudomonadati</taxon>
        <taxon>Pseudomonadota</taxon>
        <taxon>Betaproteobacteria</taxon>
        <taxon>Burkholderiales</taxon>
        <taxon>Sutterellaceae</taxon>
        <taxon>Sutterella</taxon>
    </lineage>
</organism>
<proteinExistence type="predicted"/>
<dbReference type="EMBL" id="AFBQ01000115">
    <property type="protein sequence ID" value="EHY31787.1"/>
    <property type="molecule type" value="Genomic_DNA"/>
</dbReference>
<keyword evidence="2" id="KW-1185">Reference proteome</keyword>
<protein>
    <submittedName>
        <fullName evidence="1">Uncharacterized protein</fullName>
    </submittedName>
</protein>
<comment type="caution">
    <text evidence="1">The sequence shown here is derived from an EMBL/GenBank/DDBJ whole genome shotgun (WGS) entry which is preliminary data.</text>
</comment>